<sequence length="298" mass="32497">MDIRFLESLIAVIETGSIAAAARRENLTAPAISQRIQALERSLSCELLNRAAHSVGPSEQCLVLLPSIRALIQGCAQLHDELDAGGLSGDLRLGAVSTALTGILPEVMEQLLVAAPLLRLRITPGDSRNLYEQVVSAELDAGIMVRPPFALPKTLRLEILRRESLMLLTKVPVEQSEIASTILSHPLISYDTNAWGGQIAQQYLQDHQLRPDVLCNLDALEAISLMVAKGMGVSLVPAWAGLKTDDVYATPASHTNDYQRDVVLLYRSVPRRPQALKLLKNLLMQTCREPKPPGESAH</sequence>
<dbReference type="EMBL" id="UGUS01000002">
    <property type="protein sequence ID" value="SUD27649.1"/>
    <property type="molecule type" value="Genomic_DNA"/>
</dbReference>
<comment type="similarity">
    <text evidence="1">Belongs to the LysR transcriptional regulatory family.</text>
</comment>
<proteinExistence type="inferred from homology"/>
<dbReference type="Gene3D" id="3.40.190.10">
    <property type="entry name" value="Periplasmic binding protein-like II"/>
    <property type="match status" value="2"/>
</dbReference>
<dbReference type="Pfam" id="PF03466">
    <property type="entry name" value="LysR_substrate"/>
    <property type="match status" value="1"/>
</dbReference>
<dbReference type="SUPFAM" id="SSF53850">
    <property type="entry name" value="Periplasmic binding protein-like II"/>
    <property type="match status" value="1"/>
</dbReference>
<evidence type="ECO:0000256" key="3">
    <source>
        <dbReference type="ARBA" id="ARBA00023125"/>
    </source>
</evidence>
<evidence type="ECO:0000259" key="5">
    <source>
        <dbReference type="PROSITE" id="PS50931"/>
    </source>
</evidence>
<dbReference type="InterPro" id="IPR000847">
    <property type="entry name" value="LysR_HTH_N"/>
</dbReference>
<dbReference type="SUPFAM" id="SSF46785">
    <property type="entry name" value="Winged helix' DNA-binding domain"/>
    <property type="match status" value="1"/>
</dbReference>
<dbReference type="InterPro" id="IPR036388">
    <property type="entry name" value="WH-like_DNA-bd_sf"/>
</dbReference>
<evidence type="ECO:0000256" key="2">
    <source>
        <dbReference type="ARBA" id="ARBA00023015"/>
    </source>
</evidence>
<dbReference type="Gene3D" id="1.10.10.10">
    <property type="entry name" value="Winged helix-like DNA-binding domain superfamily/Winged helix DNA-binding domain"/>
    <property type="match status" value="1"/>
</dbReference>
<dbReference type="InterPro" id="IPR036390">
    <property type="entry name" value="WH_DNA-bd_sf"/>
</dbReference>
<keyword evidence="3" id="KW-0238">DNA-binding</keyword>
<dbReference type="AlphaFoldDB" id="A0A379I639"/>
<organism evidence="6 7">
    <name type="scientific">Pseudomonas fluorescens</name>
    <dbReference type="NCBI Taxonomy" id="294"/>
    <lineage>
        <taxon>Bacteria</taxon>
        <taxon>Pseudomonadati</taxon>
        <taxon>Pseudomonadota</taxon>
        <taxon>Gammaproteobacteria</taxon>
        <taxon>Pseudomonadales</taxon>
        <taxon>Pseudomonadaceae</taxon>
        <taxon>Pseudomonas</taxon>
    </lineage>
</organism>
<dbReference type="PANTHER" id="PTHR30419">
    <property type="entry name" value="HTH-TYPE TRANSCRIPTIONAL REGULATOR YBHD"/>
    <property type="match status" value="1"/>
</dbReference>
<name>A0A379I639_PSEFL</name>
<dbReference type="GO" id="GO:0005829">
    <property type="term" value="C:cytosol"/>
    <property type="evidence" value="ECO:0007669"/>
    <property type="project" value="TreeGrafter"/>
</dbReference>
<evidence type="ECO:0000313" key="7">
    <source>
        <dbReference type="Proteomes" id="UP000255125"/>
    </source>
</evidence>
<dbReference type="RefSeq" id="WP_038445393.1">
    <property type="nucleotide sequence ID" value="NZ_CP008896.1"/>
</dbReference>
<dbReference type="InterPro" id="IPR050950">
    <property type="entry name" value="HTH-type_LysR_regulators"/>
</dbReference>
<dbReference type="GO" id="GO:0003700">
    <property type="term" value="F:DNA-binding transcription factor activity"/>
    <property type="evidence" value="ECO:0007669"/>
    <property type="project" value="InterPro"/>
</dbReference>
<reference evidence="6 7" key="1">
    <citation type="submission" date="2018-06" db="EMBL/GenBank/DDBJ databases">
        <authorList>
            <consortium name="Pathogen Informatics"/>
            <person name="Doyle S."/>
        </authorList>
    </citation>
    <scope>NUCLEOTIDE SEQUENCE [LARGE SCALE GENOMIC DNA]</scope>
    <source>
        <strain evidence="6 7">NCTC10392</strain>
    </source>
</reference>
<feature type="domain" description="HTH lysR-type" evidence="5">
    <location>
        <begin position="1"/>
        <end position="58"/>
    </location>
</feature>
<protein>
    <submittedName>
        <fullName evidence="6">LysR family transcriptional regulator</fullName>
    </submittedName>
</protein>
<keyword evidence="4" id="KW-0804">Transcription</keyword>
<keyword evidence="2" id="KW-0805">Transcription regulation</keyword>
<dbReference type="PROSITE" id="PS50931">
    <property type="entry name" value="HTH_LYSR"/>
    <property type="match status" value="1"/>
</dbReference>
<dbReference type="KEGG" id="pfn:HZ99_20075"/>
<dbReference type="GO" id="GO:0003677">
    <property type="term" value="F:DNA binding"/>
    <property type="evidence" value="ECO:0007669"/>
    <property type="project" value="UniProtKB-KW"/>
</dbReference>
<dbReference type="OrthoDB" id="6654833at2"/>
<evidence type="ECO:0000313" key="6">
    <source>
        <dbReference type="EMBL" id="SUD27649.1"/>
    </source>
</evidence>
<gene>
    <name evidence="6" type="primary">benM_2</name>
    <name evidence="6" type="ORF">NCTC10392_00460</name>
</gene>
<evidence type="ECO:0000256" key="1">
    <source>
        <dbReference type="ARBA" id="ARBA00009437"/>
    </source>
</evidence>
<accession>A0A379I639</accession>
<evidence type="ECO:0000256" key="4">
    <source>
        <dbReference type="ARBA" id="ARBA00023163"/>
    </source>
</evidence>
<dbReference type="InterPro" id="IPR005119">
    <property type="entry name" value="LysR_subst-bd"/>
</dbReference>
<dbReference type="Proteomes" id="UP000255125">
    <property type="component" value="Unassembled WGS sequence"/>
</dbReference>
<dbReference type="Pfam" id="PF00126">
    <property type="entry name" value="HTH_1"/>
    <property type="match status" value="1"/>
</dbReference>